<evidence type="ECO:0000259" key="1">
    <source>
        <dbReference type="Pfam" id="PF00248"/>
    </source>
</evidence>
<gene>
    <name evidence="2" type="ORF">B2A_03810</name>
</gene>
<name>T1AQX4_9ZZZZ</name>
<dbReference type="Gene3D" id="3.20.20.100">
    <property type="entry name" value="NADP-dependent oxidoreductase domain"/>
    <property type="match status" value="1"/>
</dbReference>
<dbReference type="EMBL" id="AUZZ01002537">
    <property type="protein sequence ID" value="EQD59762.1"/>
    <property type="molecule type" value="Genomic_DNA"/>
</dbReference>
<sequence>MLYSEFGRTGEKVSSIGIGTWKLGKDPRAETEAIKYAISNGVNFIDTAEMYGTEGLVGTAIKGVDRDSLFIATKVSPHNFHYADVIKSCNASLSKLGTSYVDLYQLHWPNHSVPISETMSAMEKLVDEGKVRHIGVSNFSIREMQDAQASMKKYDISSNQVEYSVFVRTIEDEGIPEYCSKNRMAVIAYSPLARGGDIQERQH</sequence>
<dbReference type="PANTHER" id="PTHR43638:SF3">
    <property type="entry name" value="ALDEHYDE REDUCTASE"/>
    <property type="match status" value="1"/>
</dbReference>
<reference evidence="2" key="2">
    <citation type="journal article" date="2014" name="ISME J.">
        <title>Microbial stratification in low pH oxic and suboxic macroscopic growths along an acid mine drainage.</title>
        <authorList>
            <person name="Mendez-Garcia C."/>
            <person name="Mesa V."/>
            <person name="Sprenger R.R."/>
            <person name="Richter M."/>
            <person name="Diez M.S."/>
            <person name="Solano J."/>
            <person name="Bargiela R."/>
            <person name="Golyshina O.V."/>
            <person name="Manteca A."/>
            <person name="Ramos J.L."/>
            <person name="Gallego J.R."/>
            <person name="Llorente I."/>
            <person name="Martins Dos Santos V.A."/>
            <person name="Jensen O.N."/>
            <person name="Pelaez A.I."/>
            <person name="Sanchez J."/>
            <person name="Ferrer M."/>
        </authorList>
    </citation>
    <scope>NUCLEOTIDE SEQUENCE</scope>
</reference>
<feature type="domain" description="NADP-dependent oxidoreductase" evidence="1">
    <location>
        <begin position="16"/>
        <end position="195"/>
    </location>
</feature>
<dbReference type="CDD" id="cd19072">
    <property type="entry name" value="AKR_AKR3F1-like"/>
    <property type="match status" value="1"/>
</dbReference>
<dbReference type="PRINTS" id="PR00069">
    <property type="entry name" value="ALDKETRDTASE"/>
</dbReference>
<reference evidence="2" key="1">
    <citation type="submission" date="2013-08" db="EMBL/GenBank/DDBJ databases">
        <authorList>
            <person name="Mendez C."/>
            <person name="Richter M."/>
            <person name="Ferrer M."/>
            <person name="Sanchez J."/>
        </authorList>
    </citation>
    <scope>NUCLEOTIDE SEQUENCE</scope>
</reference>
<evidence type="ECO:0000313" key="2">
    <source>
        <dbReference type="EMBL" id="EQD59762.1"/>
    </source>
</evidence>
<proteinExistence type="predicted"/>
<dbReference type="PANTHER" id="PTHR43638">
    <property type="entry name" value="OXIDOREDUCTASE, ALDO/KETO REDUCTASE FAMILY PROTEIN"/>
    <property type="match status" value="1"/>
</dbReference>
<comment type="caution">
    <text evidence="2">The sequence shown here is derived from an EMBL/GenBank/DDBJ whole genome shotgun (WGS) entry which is preliminary data.</text>
</comment>
<dbReference type="SUPFAM" id="SSF51430">
    <property type="entry name" value="NAD(P)-linked oxidoreductase"/>
    <property type="match status" value="1"/>
</dbReference>
<accession>T1AQX4</accession>
<dbReference type="PROSITE" id="PS00062">
    <property type="entry name" value="ALDOKETO_REDUCTASE_2"/>
    <property type="match status" value="1"/>
</dbReference>
<dbReference type="GO" id="GO:0016491">
    <property type="term" value="F:oxidoreductase activity"/>
    <property type="evidence" value="ECO:0007669"/>
    <property type="project" value="InterPro"/>
</dbReference>
<dbReference type="InterPro" id="IPR036812">
    <property type="entry name" value="NAD(P)_OxRdtase_dom_sf"/>
</dbReference>
<feature type="non-terminal residue" evidence="2">
    <location>
        <position position="203"/>
    </location>
</feature>
<dbReference type="InterPro" id="IPR018170">
    <property type="entry name" value="Aldo/ket_reductase_CS"/>
</dbReference>
<dbReference type="AlphaFoldDB" id="T1AQX4"/>
<protein>
    <submittedName>
        <fullName evidence="2">Aldo/keto reductase</fullName>
    </submittedName>
</protein>
<dbReference type="Pfam" id="PF00248">
    <property type="entry name" value="Aldo_ket_red"/>
    <property type="match status" value="1"/>
</dbReference>
<dbReference type="InterPro" id="IPR023210">
    <property type="entry name" value="NADP_OxRdtase_dom"/>
</dbReference>
<organism evidence="2">
    <name type="scientific">mine drainage metagenome</name>
    <dbReference type="NCBI Taxonomy" id="410659"/>
    <lineage>
        <taxon>unclassified sequences</taxon>
        <taxon>metagenomes</taxon>
        <taxon>ecological metagenomes</taxon>
    </lineage>
</organism>
<dbReference type="InterPro" id="IPR020471">
    <property type="entry name" value="AKR"/>
</dbReference>